<feature type="compositionally biased region" description="Basic and acidic residues" evidence="1">
    <location>
        <begin position="81"/>
        <end position="96"/>
    </location>
</feature>
<evidence type="ECO:0000256" key="1">
    <source>
        <dbReference type="SAM" id="MobiDB-lite"/>
    </source>
</evidence>
<dbReference type="OrthoDB" id="4961102at2759"/>
<proteinExistence type="predicted"/>
<keyword evidence="3" id="KW-1185">Reference proteome</keyword>
<evidence type="ECO:0000313" key="3">
    <source>
        <dbReference type="Proteomes" id="UP000076881"/>
    </source>
</evidence>
<accession>A0A168F636</accession>
<reference evidence="2 3" key="1">
    <citation type="journal article" date="2016" name="Genome Biol. Evol.">
        <title>Divergent and convergent evolution of fungal pathogenicity.</title>
        <authorList>
            <person name="Shang Y."/>
            <person name="Xiao G."/>
            <person name="Zheng P."/>
            <person name="Cen K."/>
            <person name="Zhan S."/>
            <person name="Wang C."/>
        </authorList>
    </citation>
    <scope>NUCLEOTIDE SEQUENCE [LARGE SCALE GENOMIC DNA]</scope>
    <source>
        <strain evidence="2 3">RCEF 1005</strain>
    </source>
</reference>
<organism evidence="2 3">
    <name type="scientific">Akanthomyces lecanii RCEF 1005</name>
    <dbReference type="NCBI Taxonomy" id="1081108"/>
    <lineage>
        <taxon>Eukaryota</taxon>
        <taxon>Fungi</taxon>
        <taxon>Dikarya</taxon>
        <taxon>Ascomycota</taxon>
        <taxon>Pezizomycotina</taxon>
        <taxon>Sordariomycetes</taxon>
        <taxon>Hypocreomycetidae</taxon>
        <taxon>Hypocreales</taxon>
        <taxon>Cordycipitaceae</taxon>
        <taxon>Akanthomyces</taxon>
        <taxon>Cordyceps confragosa</taxon>
    </lineage>
</organism>
<evidence type="ECO:0000313" key="2">
    <source>
        <dbReference type="EMBL" id="OAA74717.1"/>
    </source>
</evidence>
<gene>
    <name evidence="2" type="ORF">LEL_08298</name>
</gene>
<feature type="region of interest" description="Disordered" evidence="1">
    <location>
        <begin position="30"/>
        <end position="96"/>
    </location>
</feature>
<dbReference type="EMBL" id="AZHF01000006">
    <property type="protein sequence ID" value="OAA74717.1"/>
    <property type="molecule type" value="Genomic_DNA"/>
</dbReference>
<sequence>MRANLTTIRHSGAQLRLRLAPVAVPTYQRRFKTSKDGEEGQFKAVTASQSGHEPTENKLSKPPHKAAQPEVKRKTPTAWGSEKEKSTEKKNKTDRL</sequence>
<comment type="caution">
    <text evidence="2">The sequence shown here is derived from an EMBL/GenBank/DDBJ whole genome shotgun (WGS) entry which is preliminary data.</text>
</comment>
<name>A0A168F636_CORDF</name>
<dbReference type="AlphaFoldDB" id="A0A168F636"/>
<dbReference type="Proteomes" id="UP000076881">
    <property type="component" value="Unassembled WGS sequence"/>
</dbReference>
<protein>
    <submittedName>
        <fullName evidence="2">Uncharacterized protein</fullName>
    </submittedName>
</protein>